<evidence type="ECO:0000313" key="1">
    <source>
        <dbReference type="EMBL" id="KAJ1148167.1"/>
    </source>
</evidence>
<evidence type="ECO:0000313" key="2">
    <source>
        <dbReference type="Proteomes" id="UP001066276"/>
    </source>
</evidence>
<organism evidence="1 2">
    <name type="scientific">Pleurodeles waltl</name>
    <name type="common">Iberian ribbed newt</name>
    <dbReference type="NCBI Taxonomy" id="8319"/>
    <lineage>
        <taxon>Eukaryota</taxon>
        <taxon>Metazoa</taxon>
        <taxon>Chordata</taxon>
        <taxon>Craniata</taxon>
        <taxon>Vertebrata</taxon>
        <taxon>Euteleostomi</taxon>
        <taxon>Amphibia</taxon>
        <taxon>Batrachia</taxon>
        <taxon>Caudata</taxon>
        <taxon>Salamandroidea</taxon>
        <taxon>Salamandridae</taxon>
        <taxon>Pleurodelinae</taxon>
        <taxon>Pleurodeles</taxon>
    </lineage>
</organism>
<reference evidence="1" key="1">
    <citation type="journal article" date="2022" name="bioRxiv">
        <title>Sequencing and chromosome-scale assembly of the giantPleurodeles waltlgenome.</title>
        <authorList>
            <person name="Brown T."/>
            <person name="Elewa A."/>
            <person name="Iarovenko S."/>
            <person name="Subramanian E."/>
            <person name="Araus A.J."/>
            <person name="Petzold A."/>
            <person name="Susuki M."/>
            <person name="Suzuki K.-i.T."/>
            <person name="Hayashi T."/>
            <person name="Toyoda A."/>
            <person name="Oliveira C."/>
            <person name="Osipova E."/>
            <person name="Leigh N.D."/>
            <person name="Simon A."/>
            <person name="Yun M.H."/>
        </authorList>
    </citation>
    <scope>NUCLEOTIDE SEQUENCE</scope>
    <source>
        <strain evidence="1">20211129_DDA</strain>
        <tissue evidence="1">Liver</tissue>
    </source>
</reference>
<keyword evidence="2" id="KW-1185">Reference proteome</keyword>
<dbReference type="AlphaFoldDB" id="A0AAV7R5X2"/>
<comment type="caution">
    <text evidence="1">The sequence shown here is derived from an EMBL/GenBank/DDBJ whole genome shotgun (WGS) entry which is preliminary data.</text>
</comment>
<dbReference type="Proteomes" id="UP001066276">
    <property type="component" value="Chromosome 5"/>
</dbReference>
<proteinExistence type="predicted"/>
<gene>
    <name evidence="1" type="ORF">NDU88_001005</name>
</gene>
<accession>A0AAV7R5X2</accession>
<protein>
    <submittedName>
        <fullName evidence="1">Uncharacterized protein</fullName>
    </submittedName>
</protein>
<dbReference type="EMBL" id="JANPWB010000009">
    <property type="protein sequence ID" value="KAJ1148167.1"/>
    <property type="molecule type" value="Genomic_DNA"/>
</dbReference>
<sequence length="126" mass="13149">MGSAVVCFVCSHYRDVPGITVLHCQSGESNRTQGRGYEAFTSLERSSAGPPGYPVPTPPIAAPYRGCGLRSPDHLPPDARLARCCSSVSRDLVGSSAGSGWHTAVLWCVRGGGSEDQYVPLAASGI</sequence>
<name>A0AAV7R5X2_PLEWA</name>